<dbReference type="EMBL" id="JACMSC010000014">
    <property type="protein sequence ID" value="KAG6489406.1"/>
    <property type="molecule type" value="Genomic_DNA"/>
</dbReference>
<protein>
    <recommendedName>
        <fullName evidence="1">dUTPase-like domain-containing protein</fullName>
    </recommendedName>
</protein>
<evidence type="ECO:0000313" key="2">
    <source>
        <dbReference type="EMBL" id="KAG6489406.1"/>
    </source>
</evidence>
<comment type="caution">
    <text evidence="2">The sequence shown here is derived from an EMBL/GenBank/DDBJ whole genome shotgun (WGS) entry which is preliminary data.</text>
</comment>
<name>A0A8J5KM78_ZINOF</name>
<feature type="domain" description="dUTPase-like" evidence="1">
    <location>
        <begin position="1"/>
        <end position="59"/>
    </location>
</feature>
<dbReference type="Gene3D" id="2.70.40.10">
    <property type="match status" value="1"/>
</dbReference>
<gene>
    <name evidence="2" type="ORF">ZIOFF_050675</name>
</gene>
<organism evidence="2 3">
    <name type="scientific">Zingiber officinale</name>
    <name type="common">Ginger</name>
    <name type="synonym">Amomum zingiber</name>
    <dbReference type="NCBI Taxonomy" id="94328"/>
    <lineage>
        <taxon>Eukaryota</taxon>
        <taxon>Viridiplantae</taxon>
        <taxon>Streptophyta</taxon>
        <taxon>Embryophyta</taxon>
        <taxon>Tracheophyta</taxon>
        <taxon>Spermatophyta</taxon>
        <taxon>Magnoliopsida</taxon>
        <taxon>Liliopsida</taxon>
        <taxon>Zingiberales</taxon>
        <taxon>Zingiberaceae</taxon>
        <taxon>Zingiber</taxon>
    </lineage>
</organism>
<evidence type="ECO:0000259" key="1">
    <source>
        <dbReference type="Pfam" id="PF00692"/>
    </source>
</evidence>
<reference evidence="2 3" key="1">
    <citation type="submission" date="2020-08" db="EMBL/GenBank/DDBJ databases">
        <title>Plant Genome Project.</title>
        <authorList>
            <person name="Zhang R.-G."/>
        </authorList>
    </citation>
    <scope>NUCLEOTIDE SEQUENCE [LARGE SCALE GENOMIC DNA]</scope>
    <source>
        <tissue evidence="2">Rhizome</tissue>
    </source>
</reference>
<dbReference type="Pfam" id="PF00692">
    <property type="entry name" value="dUTPase"/>
    <property type="match status" value="1"/>
</dbReference>
<proteinExistence type="predicted"/>
<dbReference type="AlphaFoldDB" id="A0A8J5KM78"/>
<dbReference type="InterPro" id="IPR029054">
    <property type="entry name" value="dUTPase-like"/>
</dbReference>
<sequence>MITRKSFGAAGFDLAINTFYVIEPRGRTLTSTGLSLEIPWGTYGRIATRSSVTLKYGLDLLPREAATVLFEEESPLDDLDGNRAGTTSPWASVLRSTNLSLDTSEPEDDYLEHIQYFAAHTQPTPHSEPDAPIWDTYADDSDWVNPFTSEGGGGNQDLTKDFSTMKKGKGIIIESEEAEDAKAANMLYEETTERITAADKEDSSTVTKP</sequence>
<dbReference type="Proteomes" id="UP000734854">
    <property type="component" value="Unassembled WGS sequence"/>
</dbReference>
<evidence type="ECO:0000313" key="3">
    <source>
        <dbReference type="Proteomes" id="UP000734854"/>
    </source>
</evidence>
<dbReference type="InterPro" id="IPR036157">
    <property type="entry name" value="dUTPase-like_sf"/>
</dbReference>
<dbReference type="SUPFAM" id="SSF51283">
    <property type="entry name" value="dUTPase-like"/>
    <property type="match status" value="1"/>
</dbReference>
<keyword evidence="3" id="KW-1185">Reference proteome</keyword>
<accession>A0A8J5KM78</accession>